<dbReference type="VEuPathDB" id="MicrosporidiaDB:CWI39_0779p0010"/>
<sequence>MFLRRFISSKSKGKSYFLIFTHKPLVISPEFEISHMNNTKYVFRKVTLFNTPPFLLYTNFQGLTKKAVLNSSNIKISQ</sequence>
<dbReference type="AlphaFoldDB" id="A0A4V2JVL9"/>
<reference evidence="1 2" key="1">
    <citation type="submission" date="2017-12" db="EMBL/GenBank/DDBJ databases">
        <authorList>
            <person name="Pombert J.-F."/>
            <person name="Haag K.L."/>
            <person name="Ebert D."/>
        </authorList>
    </citation>
    <scope>NUCLEOTIDE SEQUENCE [LARGE SCALE GENOMIC DNA]</scope>
    <source>
        <strain evidence="1">IL-BN-2</strain>
    </source>
</reference>
<gene>
    <name evidence="1" type="ORF">CWI39_0779p0010</name>
</gene>
<dbReference type="Proteomes" id="UP000293045">
    <property type="component" value="Unassembled WGS sequence"/>
</dbReference>
<evidence type="ECO:0000313" key="1">
    <source>
        <dbReference type="EMBL" id="TBU04632.1"/>
    </source>
</evidence>
<protein>
    <submittedName>
        <fullName evidence="1">Uncharacterized protein</fullName>
    </submittedName>
</protein>
<evidence type="ECO:0000313" key="2">
    <source>
        <dbReference type="Proteomes" id="UP000293045"/>
    </source>
</evidence>
<dbReference type="EMBL" id="PIXR01000779">
    <property type="protein sequence ID" value="TBU04632.1"/>
    <property type="molecule type" value="Genomic_DNA"/>
</dbReference>
<organism evidence="1 2">
    <name type="scientific">Hamiltosporidium magnivora</name>
    <dbReference type="NCBI Taxonomy" id="148818"/>
    <lineage>
        <taxon>Eukaryota</taxon>
        <taxon>Fungi</taxon>
        <taxon>Fungi incertae sedis</taxon>
        <taxon>Microsporidia</taxon>
        <taxon>Dubosqiidae</taxon>
        <taxon>Hamiltosporidium</taxon>
    </lineage>
</organism>
<accession>A0A4V2JVL9</accession>
<comment type="caution">
    <text evidence="1">The sequence shown here is derived from an EMBL/GenBank/DDBJ whole genome shotgun (WGS) entry which is preliminary data.</text>
</comment>
<name>A0A4V2JVL9_9MICR</name>
<proteinExistence type="predicted"/>